<evidence type="ECO:0000256" key="4">
    <source>
        <dbReference type="ARBA" id="ARBA00022989"/>
    </source>
</evidence>
<comment type="subcellular location">
    <subcellularLocation>
        <location evidence="1">Membrane</location>
        <topology evidence="1">Multi-pass membrane protein</topology>
    </subcellularLocation>
</comment>
<accession>A0A1H8PM67</accession>
<dbReference type="GO" id="GO:0055085">
    <property type="term" value="P:transmembrane transport"/>
    <property type="evidence" value="ECO:0007669"/>
    <property type="project" value="TreeGrafter"/>
</dbReference>
<feature type="transmembrane region" description="Helical" evidence="6">
    <location>
        <begin position="259"/>
        <end position="280"/>
    </location>
</feature>
<evidence type="ECO:0000313" key="7">
    <source>
        <dbReference type="EMBL" id="SEO42794.1"/>
    </source>
</evidence>
<feature type="transmembrane region" description="Helical" evidence="6">
    <location>
        <begin position="205"/>
        <end position="228"/>
    </location>
</feature>
<feature type="transmembrane region" description="Helical" evidence="6">
    <location>
        <begin position="132"/>
        <end position="155"/>
    </location>
</feature>
<evidence type="ECO:0000256" key="1">
    <source>
        <dbReference type="ARBA" id="ARBA00004141"/>
    </source>
</evidence>
<dbReference type="OrthoDB" id="9799225at2"/>
<evidence type="ECO:0000313" key="8">
    <source>
        <dbReference type="Proteomes" id="UP000198893"/>
    </source>
</evidence>
<dbReference type="RefSeq" id="WP_093116501.1">
    <property type="nucleotide sequence ID" value="NZ_FODS01000005.1"/>
</dbReference>
<evidence type="ECO:0000256" key="6">
    <source>
        <dbReference type="SAM" id="Phobius"/>
    </source>
</evidence>
<feature type="transmembrane region" description="Helical" evidence="6">
    <location>
        <begin position="235"/>
        <end position="253"/>
    </location>
</feature>
<evidence type="ECO:0000256" key="2">
    <source>
        <dbReference type="ARBA" id="ARBA00009773"/>
    </source>
</evidence>
<dbReference type="PANTHER" id="PTHR21716">
    <property type="entry name" value="TRANSMEMBRANE PROTEIN"/>
    <property type="match status" value="1"/>
</dbReference>
<keyword evidence="8" id="KW-1185">Reference proteome</keyword>
<name>A0A1H8PM67_9RHOB</name>
<dbReference type="EMBL" id="FODS01000005">
    <property type="protein sequence ID" value="SEO42794.1"/>
    <property type="molecule type" value="Genomic_DNA"/>
</dbReference>
<keyword evidence="5 6" id="KW-0472">Membrane</keyword>
<keyword evidence="3 6" id="KW-0812">Transmembrane</keyword>
<dbReference type="GO" id="GO:0016020">
    <property type="term" value="C:membrane"/>
    <property type="evidence" value="ECO:0007669"/>
    <property type="project" value="UniProtKB-SubCell"/>
</dbReference>
<dbReference type="Pfam" id="PF01594">
    <property type="entry name" value="AI-2E_transport"/>
    <property type="match status" value="1"/>
</dbReference>
<reference evidence="7 8" key="1">
    <citation type="submission" date="2016-10" db="EMBL/GenBank/DDBJ databases">
        <authorList>
            <person name="de Groot N.N."/>
        </authorList>
    </citation>
    <scope>NUCLEOTIDE SEQUENCE [LARGE SCALE GENOMIC DNA]</scope>
    <source>
        <strain evidence="7 8">DSM 27842</strain>
    </source>
</reference>
<gene>
    <name evidence="7" type="ORF">SAMN04490248_10554</name>
</gene>
<sequence length="345" mass="37500">MTIRSITYWTALVSMAGWLLWVGKPVLLPVIAALISVYILSAAAASMERVPLVGRLPPWVRRSIVLLVFALAVILLFVLVIDNVAQVTASLSRYEANLEALATRAASLLGVEDEPTWANLRRMTIDRIDIQSYFGTVVLSLRGFGTTLFLMVLYATFFMAERGVFAQKLIMAAGGEDAGERTLSLLRRINERIGGYLFVKTVVNAILGVMSYAIMLVLGIEFALFWAVLIGFLNYIPYIGSLIGVIFPVLLSLAQFGTIWMASVVLVTLTAAQLIVAGFIEPRMMGRAFNLSPFVVLLALAFWSTLWGLPGAVLAVPMTASLVLVLAEIGPTRPIAVMLSASGRI</sequence>
<evidence type="ECO:0000256" key="3">
    <source>
        <dbReference type="ARBA" id="ARBA00022692"/>
    </source>
</evidence>
<organism evidence="7 8">
    <name type="scientific">Salinihabitans flavidus</name>
    <dbReference type="NCBI Taxonomy" id="569882"/>
    <lineage>
        <taxon>Bacteria</taxon>
        <taxon>Pseudomonadati</taxon>
        <taxon>Pseudomonadota</taxon>
        <taxon>Alphaproteobacteria</taxon>
        <taxon>Rhodobacterales</taxon>
        <taxon>Roseobacteraceae</taxon>
        <taxon>Salinihabitans</taxon>
    </lineage>
</organism>
<dbReference type="PANTHER" id="PTHR21716:SF64">
    <property type="entry name" value="AI-2 TRANSPORT PROTEIN TQSA"/>
    <property type="match status" value="1"/>
</dbReference>
<feature type="transmembrane region" description="Helical" evidence="6">
    <location>
        <begin position="287"/>
        <end position="306"/>
    </location>
</feature>
<feature type="transmembrane region" description="Helical" evidence="6">
    <location>
        <begin position="59"/>
        <end position="81"/>
    </location>
</feature>
<evidence type="ECO:0000256" key="5">
    <source>
        <dbReference type="ARBA" id="ARBA00023136"/>
    </source>
</evidence>
<dbReference type="Proteomes" id="UP000198893">
    <property type="component" value="Unassembled WGS sequence"/>
</dbReference>
<protein>
    <submittedName>
        <fullName evidence="7">Predicted PurR-regulated permease PerM</fullName>
    </submittedName>
</protein>
<keyword evidence="4 6" id="KW-1133">Transmembrane helix</keyword>
<dbReference type="InterPro" id="IPR002549">
    <property type="entry name" value="AI-2E-like"/>
</dbReference>
<comment type="similarity">
    <text evidence="2">Belongs to the autoinducer-2 exporter (AI-2E) (TC 2.A.86) family.</text>
</comment>
<proteinExistence type="inferred from homology"/>
<dbReference type="AlphaFoldDB" id="A0A1H8PM67"/>